<evidence type="ECO:0000259" key="4">
    <source>
        <dbReference type="PROSITE" id="PS50042"/>
    </source>
</evidence>
<dbReference type="Gene3D" id="2.60.120.10">
    <property type="entry name" value="Jelly Rolls"/>
    <property type="match status" value="1"/>
</dbReference>
<keyword evidence="6" id="KW-1185">Reference proteome</keyword>
<dbReference type="GO" id="GO:0006355">
    <property type="term" value="P:regulation of DNA-templated transcription"/>
    <property type="evidence" value="ECO:0007669"/>
    <property type="project" value="InterPro"/>
</dbReference>
<name>A0AAE3ARU9_9FIRM</name>
<dbReference type="SMART" id="SM00100">
    <property type="entry name" value="cNMP"/>
    <property type="match status" value="1"/>
</dbReference>
<evidence type="ECO:0000256" key="1">
    <source>
        <dbReference type="ARBA" id="ARBA00023015"/>
    </source>
</evidence>
<dbReference type="Proteomes" id="UP001198962">
    <property type="component" value="Unassembled WGS sequence"/>
</dbReference>
<dbReference type="InterPro" id="IPR012318">
    <property type="entry name" value="HTH_CRP"/>
</dbReference>
<dbReference type="InterPro" id="IPR036388">
    <property type="entry name" value="WH-like_DNA-bd_sf"/>
</dbReference>
<keyword evidence="1" id="KW-0805">Transcription regulation</keyword>
<protein>
    <submittedName>
        <fullName evidence="5">Cyclic nucleotide-binding domain-containing protein</fullName>
    </submittedName>
</protein>
<comment type="caution">
    <text evidence="5">The sequence shown here is derived from an EMBL/GenBank/DDBJ whole genome shotgun (WGS) entry which is preliminary data.</text>
</comment>
<dbReference type="EMBL" id="JAJEPU010000039">
    <property type="protein sequence ID" value="MCC2165535.1"/>
    <property type="molecule type" value="Genomic_DNA"/>
</dbReference>
<dbReference type="Gene3D" id="1.10.10.10">
    <property type="entry name" value="Winged helix-like DNA-binding domain superfamily/Winged helix DNA-binding domain"/>
    <property type="match status" value="1"/>
</dbReference>
<dbReference type="CDD" id="cd00038">
    <property type="entry name" value="CAP_ED"/>
    <property type="match status" value="1"/>
</dbReference>
<reference evidence="5" key="1">
    <citation type="submission" date="2021-10" db="EMBL/GenBank/DDBJ databases">
        <title>Anaerobic single-cell dispensing facilitates the cultivation of human gut bacteria.</title>
        <authorList>
            <person name="Afrizal A."/>
        </authorList>
    </citation>
    <scope>NUCLEOTIDE SEQUENCE</scope>
    <source>
        <strain evidence="5">CLA-AA-H274</strain>
    </source>
</reference>
<dbReference type="InterPro" id="IPR018490">
    <property type="entry name" value="cNMP-bd_dom_sf"/>
</dbReference>
<dbReference type="InterPro" id="IPR000595">
    <property type="entry name" value="cNMP-bd_dom"/>
</dbReference>
<dbReference type="SUPFAM" id="SSF46785">
    <property type="entry name" value="Winged helix' DNA-binding domain"/>
    <property type="match status" value="1"/>
</dbReference>
<dbReference type="RefSeq" id="WP_177977109.1">
    <property type="nucleotide sequence ID" value="NZ_JAJEPU010000039.1"/>
</dbReference>
<dbReference type="GO" id="GO:0003677">
    <property type="term" value="F:DNA binding"/>
    <property type="evidence" value="ECO:0007669"/>
    <property type="project" value="UniProtKB-KW"/>
</dbReference>
<proteinExistence type="predicted"/>
<evidence type="ECO:0000256" key="3">
    <source>
        <dbReference type="ARBA" id="ARBA00023163"/>
    </source>
</evidence>
<accession>A0AAE3ARU9</accession>
<evidence type="ECO:0000256" key="2">
    <source>
        <dbReference type="ARBA" id="ARBA00023125"/>
    </source>
</evidence>
<organism evidence="5 6">
    <name type="scientific">Brotaphodocola catenula</name>
    <dbReference type="NCBI Taxonomy" id="2885361"/>
    <lineage>
        <taxon>Bacteria</taxon>
        <taxon>Bacillati</taxon>
        <taxon>Bacillota</taxon>
        <taxon>Clostridia</taxon>
        <taxon>Lachnospirales</taxon>
        <taxon>Lachnospiraceae</taxon>
        <taxon>Brotaphodocola</taxon>
    </lineage>
</organism>
<evidence type="ECO:0000313" key="5">
    <source>
        <dbReference type="EMBL" id="MCC2165535.1"/>
    </source>
</evidence>
<dbReference type="Pfam" id="PF00027">
    <property type="entry name" value="cNMP_binding"/>
    <property type="match status" value="1"/>
</dbReference>
<keyword evidence="2" id="KW-0238">DNA-binding</keyword>
<dbReference type="InterPro" id="IPR014710">
    <property type="entry name" value="RmlC-like_jellyroll"/>
</dbReference>
<feature type="domain" description="Cyclic nucleotide-binding" evidence="4">
    <location>
        <begin position="25"/>
        <end position="118"/>
    </location>
</feature>
<gene>
    <name evidence="5" type="ORF">LKD32_11750</name>
</gene>
<dbReference type="InterPro" id="IPR036390">
    <property type="entry name" value="WH_DNA-bd_sf"/>
</dbReference>
<sequence length="223" mass="26026">MRKISDPEKRHAYIEEYHLQDYMDLDLMELSELCLFEKNEYLIHAGEISDYLYFMVEGQVMVFSYTSDAKNTCINYLRESSLIGESGSLWQHPPTASVRALTPCVCVIISLPRYRKALLNDIRFLQNVGLILSYRLNNEIHVTNSLMEPMELRLARFILEHTNEQNLFSFQLTTCALILNTSYRHLLRTIRGFCESGLIKKTHGGYLIPDRSRLEEYLNQQST</sequence>
<dbReference type="Pfam" id="PF13545">
    <property type="entry name" value="HTH_Crp_2"/>
    <property type="match status" value="1"/>
</dbReference>
<dbReference type="AlphaFoldDB" id="A0AAE3ARU9"/>
<keyword evidence="3" id="KW-0804">Transcription</keyword>
<dbReference type="SUPFAM" id="SSF51206">
    <property type="entry name" value="cAMP-binding domain-like"/>
    <property type="match status" value="1"/>
</dbReference>
<dbReference type="PROSITE" id="PS50042">
    <property type="entry name" value="CNMP_BINDING_3"/>
    <property type="match status" value="1"/>
</dbReference>
<evidence type="ECO:0000313" key="6">
    <source>
        <dbReference type="Proteomes" id="UP001198962"/>
    </source>
</evidence>